<dbReference type="EMBL" id="JANAWD010000751">
    <property type="protein sequence ID" value="KAJ3476106.1"/>
    <property type="molecule type" value="Genomic_DNA"/>
</dbReference>
<accession>A0AAD5URY0</accession>
<keyword evidence="6" id="KW-0732">Signal</keyword>
<comment type="subcellular location">
    <subcellularLocation>
        <location evidence="1 6">Secreted</location>
        <location evidence="1 6">Cell wall</location>
    </subcellularLocation>
</comment>
<evidence type="ECO:0000256" key="2">
    <source>
        <dbReference type="ARBA" id="ARBA00010446"/>
    </source>
</evidence>
<dbReference type="Proteomes" id="UP001212997">
    <property type="component" value="Unassembled WGS sequence"/>
</dbReference>
<dbReference type="GO" id="GO:0005199">
    <property type="term" value="F:structural constituent of cell wall"/>
    <property type="evidence" value="ECO:0007669"/>
    <property type="project" value="InterPro"/>
</dbReference>
<sequence length="109" mass="10773">MFARVAAFSAVALFATSVAATPAAMAAGSCNTGPIQCCNQVQSANSGGIITAILNLLNVVVDANAQIGFDCSPINVIGVGQSQCSASPVCCDNNNVGGLISIGCLPVKL</sequence>
<dbReference type="SMART" id="SM00075">
    <property type="entry name" value="HYDRO"/>
    <property type="match status" value="1"/>
</dbReference>
<evidence type="ECO:0000313" key="7">
    <source>
        <dbReference type="EMBL" id="KAJ3476106.1"/>
    </source>
</evidence>
<dbReference type="PROSITE" id="PS51257">
    <property type="entry name" value="PROKAR_LIPOPROTEIN"/>
    <property type="match status" value="1"/>
</dbReference>
<keyword evidence="8" id="KW-1185">Reference proteome</keyword>
<gene>
    <name evidence="7" type="ORF">NLI96_g11393</name>
</gene>
<evidence type="ECO:0000256" key="4">
    <source>
        <dbReference type="ARBA" id="ARBA00022525"/>
    </source>
</evidence>
<keyword evidence="4 6" id="KW-0964">Secreted</keyword>
<dbReference type="AlphaFoldDB" id="A0AAD5URY0"/>
<name>A0AAD5URY0_9APHY</name>
<feature type="signal peptide" evidence="6">
    <location>
        <begin position="1"/>
        <end position="20"/>
    </location>
</feature>
<comment type="caution">
    <text evidence="7">The sequence shown here is derived from an EMBL/GenBank/DDBJ whole genome shotgun (WGS) entry which is preliminary data.</text>
</comment>
<evidence type="ECO:0000256" key="3">
    <source>
        <dbReference type="ARBA" id="ARBA00022512"/>
    </source>
</evidence>
<dbReference type="Pfam" id="PF01185">
    <property type="entry name" value="Hydrophobin"/>
    <property type="match status" value="1"/>
</dbReference>
<evidence type="ECO:0000256" key="6">
    <source>
        <dbReference type="RuleBase" id="RU365009"/>
    </source>
</evidence>
<proteinExistence type="inferred from homology"/>
<evidence type="ECO:0000256" key="1">
    <source>
        <dbReference type="ARBA" id="ARBA00004191"/>
    </source>
</evidence>
<evidence type="ECO:0000313" key="8">
    <source>
        <dbReference type="Proteomes" id="UP001212997"/>
    </source>
</evidence>
<comment type="similarity">
    <text evidence="2 6">Belongs to the fungal hydrophobin family.</text>
</comment>
<dbReference type="CDD" id="cd23507">
    <property type="entry name" value="hydrophobin_I"/>
    <property type="match status" value="1"/>
</dbReference>
<keyword evidence="5 6" id="KW-1015">Disulfide bond</keyword>
<protein>
    <recommendedName>
        <fullName evidence="6">Hydrophobin</fullName>
    </recommendedName>
</protein>
<dbReference type="InterPro" id="IPR001338">
    <property type="entry name" value="Class_I_Hydrophobin"/>
</dbReference>
<dbReference type="GO" id="GO:0009277">
    <property type="term" value="C:fungal-type cell wall"/>
    <property type="evidence" value="ECO:0007669"/>
    <property type="project" value="InterPro"/>
</dbReference>
<reference evidence="7" key="1">
    <citation type="submission" date="2022-07" db="EMBL/GenBank/DDBJ databases">
        <title>Genome Sequence of Physisporinus lineatus.</title>
        <authorList>
            <person name="Buettner E."/>
        </authorList>
    </citation>
    <scope>NUCLEOTIDE SEQUENCE</scope>
    <source>
        <strain evidence="7">VT162</strain>
    </source>
</reference>
<feature type="chain" id="PRO_5041767225" description="Hydrophobin" evidence="6">
    <location>
        <begin position="21"/>
        <end position="109"/>
    </location>
</feature>
<evidence type="ECO:0000256" key="5">
    <source>
        <dbReference type="ARBA" id="ARBA00023157"/>
    </source>
</evidence>
<organism evidence="7 8">
    <name type="scientific">Meripilus lineatus</name>
    <dbReference type="NCBI Taxonomy" id="2056292"/>
    <lineage>
        <taxon>Eukaryota</taxon>
        <taxon>Fungi</taxon>
        <taxon>Dikarya</taxon>
        <taxon>Basidiomycota</taxon>
        <taxon>Agaricomycotina</taxon>
        <taxon>Agaricomycetes</taxon>
        <taxon>Polyporales</taxon>
        <taxon>Meripilaceae</taxon>
        <taxon>Meripilus</taxon>
    </lineage>
</organism>
<keyword evidence="3 6" id="KW-0134">Cell wall</keyword>